<keyword evidence="1" id="KW-0805">Transcription regulation</keyword>
<feature type="domain" description="HTH araC/xylS-type" evidence="4">
    <location>
        <begin position="189"/>
        <end position="288"/>
    </location>
</feature>
<evidence type="ECO:0000259" key="4">
    <source>
        <dbReference type="PROSITE" id="PS01124"/>
    </source>
</evidence>
<dbReference type="SMART" id="SM00342">
    <property type="entry name" value="HTH_ARAC"/>
    <property type="match status" value="1"/>
</dbReference>
<evidence type="ECO:0000313" key="5">
    <source>
        <dbReference type="EMBL" id="MFD2159191.1"/>
    </source>
</evidence>
<keyword evidence="6" id="KW-1185">Reference proteome</keyword>
<protein>
    <submittedName>
        <fullName evidence="5">Helix-turn-helix domain-containing protein</fullName>
    </submittedName>
</protein>
<dbReference type="Pfam" id="PF12833">
    <property type="entry name" value="HTH_18"/>
    <property type="match status" value="1"/>
</dbReference>
<dbReference type="Gene3D" id="1.10.10.60">
    <property type="entry name" value="Homeodomain-like"/>
    <property type="match status" value="2"/>
</dbReference>
<comment type="caution">
    <text evidence="5">The sequence shown here is derived from an EMBL/GenBank/DDBJ whole genome shotgun (WGS) entry which is preliminary data.</text>
</comment>
<evidence type="ECO:0000256" key="3">
    <source>
        <dbReference type="ARBA" id="ARBA00023163"/>
    </source>
</evidence>
<dbReference type="InterPro" id="IPR018062">
    <property type="entry name" value="HTH_AraC-typ_CS"/>
</dbReference>
<dbReference type="SUPFAM" id="SSF46689">
    <property type="entry name" value="Homeodomain-like"/>
    <property type="match status" value="2"/>
</dbReference>
<dbReference type="EMBL" id="JBHUJB010000038">
    <property type="protein sequence ID" value="MFD2159191.1"/>
    <property type="molecule type" value="Genomic_DNA"/>
</dbReference>
<dbReference type="InterPro" id="IPR009057">
    <property type="entry name" value="Homeodomain-like_sf"/>
</dbReference>
<dbReference type="PROSITE" id="PS00041">
    <property type="entry name" value="HTH_ARAC_FAMILY_1"/>
    <property type="match status" value="1"/>
</dbReference>
<dbReference type="PROSITE" id="PS01124">
    <property type="entry name" value="HTH_ARAC_FAMILY_2"/>
    <property type="match status" value="1"/>
</dbReference>
<keyword evidence="3" id="KW-0804">Transcription</keyword>
<dbReference type="InterPro" id="IPR014710">
    <property type="entry name" value="RmlC-like_jellyroll"/>
</dbReference>
<sequence>MQKERIPSDPNQSFRLFSWEESLENIHLHSGHGESTPLSGLGNVWHYHPEIELTFFTQGEGIHYIGDDISAFESPELVLLGSNLPHHWDVDHSSGYCIQFSFTPSSPLAGLHESSDLTNLLKQAERGLLFSKNCQQDILPLIEECIHLDPILRLTHFLQILHRLSKARATALSSYLPQAANQSKSPQIKNAIQFIVENATREDLSLSHVLDHVSMSRATFSRQFQKALGLSYTNFIQSIRLETARRLLTTTNQSITEIAYASGFSNLSHFNALFRKRWNMAPSSLRKKL</sequence>
<name>A0ABW4ZB44_9BACT</name>
<dbReference type="Proteomes" id="UP001597389">
    <property type="component" value="Unassembled WGS sequence"/>
</dbReference>
<reference evidence="6" key="1">
    <citation type="journal article" date="2019" name="Int. J. Syst. Evol. Microbiol.">
        <title>The Global Catalogue of Microorganisms (GCM) 10K type strain sequencing project: providing services to taxonomists for standard genome sequencing and annotation.</title>
        <authorList>
            <consortium name="The Broad Institute Genomics Platform"/>
            <consortium name="The Broad Institute Genome Sequencing Center for Infectious Disease"/>
            <person name="Wu L."/>
            <person name="Ma J."/>
        </authorList>
    </citation>
    <scope>NUCLEOTIDE SEQUENCE [LARGE SCALE GENOMIC DNA]</scope>
    <source>
        <strain evidence="6">CCUG 57942</strain>
    </source>
</reference>
<dbReference type="InterPro" id="IPR020449">
    <property type="entry name" value="Tscrpt_reg_AraC-type_HTH"/>
</dbReference>
<dbReference type="PANTHER" id="PTHR43280">
    <property type="entry name" value="ARAC-FAMILY TRANSCRIPTIONAL REGULATOR"/>
    <property type="match status" value="1"/>
</dbReference>
<gene>
    <name evidence="5" type="ORF">ACFSW8_09805</name>
</gene>
<keyword evidence="2" id="KW-0238">DNA-binding</keyword>
<dbReference type="PANTHER" id="PTHR43280:SF27">
    <property type="entry name" value="TRANSCRIPTIONAL REGULATOR MTLR"/>
    <property type="match status" value="1"/>
</dbReference>
<dbReference type="InterPro" id="IPR011051">
    <property type="entry name" value="RmlC_Cupin_sf"/>
</dbReference>
<dbReference type="PRINTS" id="PR00032">
    <property type="entry name" value="HTHARAC"/>
</dbReference>
<accession>A0ABW4ZB44</accession>
<dbReference type="SUPFAM" id="SSF51182">
    <property type="entry name" value="RmlC-like cupins"/>
    <property type="match status" value="1"/>
</dbReference>
<evidence type="ECO:0000256" key="1">
    <source>
        <dbReference type="ARBA" id="ARBA00023015"/>
    </source>
</evidence>
<evidence type="ECO:0000313" key="6">
    <source>
        <dbReference type="Proteomes" id="UP001597389"/>
    </source>
</evidence>
<organism evidence="5 6">
    <name type="scientific">Rubritalea tangerina</name>
    <dbReference type="NCBI Taxonomy" id="430798"/>
    <lineage>
        <taxon>Bacteria</taxon>
        <taxon>Pseudomonadati</taxon>
        <taxon>Verrucomicrobiota</taxon>
        <taxon>Verrucomicrobiia</taxon>
        <taxon>Verrucomicrobiales</taxon>
        <taxon>Rubritaleaceae</taxon>
        <taxon>Rubritalea</taxon>
    </lineage>
</organism>
<evidence type="ECO:0000256" key="2">
    <source>
        <dbReference type="ARBA" id="ARBA00023125"/>
    </source>
</evidence>
<dbReference type="InterPro" id="IPR018060">
    <property type="entry name" value="HTH_AraC"/>
</dbReference>
<proteinExistence type="predicted"/>
<dbReference type="Gene3D" id="2.60.120.10">
    <property type="entry name" value="Jelly Rolls"/>
    <property type="match status" value="1"/>
</dbReference>
<dbReference type="RefSeq" id="WP_377089765.1">
    <property type="nucleotide sequence ID" value="NZ_JBHSJL010000014.1"/>
</dbReference>